<keyword evidence="1" id="KW-1133">Transmembrane helix</keyword>
<dbReference type="EMBL" id="SNRY01004301">
    <property type="protein sequence ID" value="KAA6318107.1"/>
    <property type="molecule type" value="Genomic_DNA"/>
</dbReference>
<comment type="caution">
    <text evidence="2">The sequence shown here is derived from an EMBL/GenBank/DDBJ whole genome shotgun (WGS) entry which is preliminary data.</text>
</comment>
<sequence length="111" mass="12496">MAAIAGFSAVVMLLWNWLVPSIFGLTVINFWQALGLLALARLLFGGFGSKMAFGGHGRQGGGCGKNPIRERWEKMTPEERKEFVKKRRFGHGFEGRDFGDELLDYESKKEE</sequence>
<reference evidence="2" key="1">
    <citation type="submission" date="2019-03" db="EMBL/GenBank/DDBJ databases">
        <title>Single cell metagenomics reveals metabolic interactions within the superorganism composed of flagellate Streblomastix strix and complex community of Bacteroidetes bacteria on its surface.</title>
        <authorList>
            <person name="Treitli S.C."/>
            <person name="Kolisko M."/>
            <person name="Husnik F."/>
            <person name="Keeling P."/>
            <person name="Hampl V."/>
        </authorList>
    </citation>
    <scope>NUCLEOTIDE SEQUENCE</scope>
    <source>
        <strain evidence="2">STM</strain>
    </source>
</reference>
<organism evidence="2">
    <name type="scientific">termite gut metagenome</name>
    <dbReference type="NCBI Taxonomy" id="433724"/>
    <lineage>
        <taxon>unclassified sequences</taxon>
        <taxon>metagenomes</taxon>
        <taxon>organismal metagenomes</taxon>
    </lineage>
</organism>
<gene>
    <name evidence="2" type="ORF">EZS27_031843</name>
</gene>
<evidence type="ECO:0000256" key="1">
    <source>
        <dbReference type="SAM" id="Phobius"/>
    </source>
</evidence>
<evidence type="ECO:0000313" key="2">
    <source>
        <dbReference type="EMBL" id="KAA6318107.1"/>
    </source>
</evidence>
<feature type="transmembrane region" description="Helical" evidence="1">
    <location>
        <begin position="22"/>
        <end position="44"/>
    </location>
</feature>
<keyword evidence="1" id="KW-0812">Transmembrane</keyword>
<protein>
    <submittedName>
        <fullName evidence="2">Uncharacterized protein</fullName>
    </submittedName>
</protein>
<keyword evidence="1" id="KW-0472">Membrane</keyword>
<dbReference type="AlphaFoldDB" id="A0A5J4Q8Y8"/>
<name>A0A5J4Q8Y8_9ZZZZ</name>
<accession>A0A5J4Q8Y8</accession>
<proteinExistence type="predicted"/>